<evidence type="ECO:0000313" key="2">
    <source>
        <dbReference type="Proteomes" id="UP001500457"/>
    </source>
</evidence>
<dbReference type="Proteomes" id="UP001500457">
    <property type="component" value="Unassembled WGS sequence"/>
</dbReference>
<accession>A0ABP9EGM6</accession>
<protein>
    <submittedName>
        <fullName evidence="1">Uncharacterized protein</fullName>
    </submittedName>
</protein>
<name>A0ABP9EGM6_9PSEU</name>
<reference evidence="2" key="1">
    <citation type="journal article" date="2019" name="Int. J. Syst. Evol. Microbiol.">
        <title>The Global Catalogue of Microorganisms (GCM) 10K type strain sequencing project: providing services to taxonomists for standard genome sequencing and annotation.</title>
        <authorList>
            <consortium name="The Broad Institute Genomics Platform"/>
            <consortium name="The Broad Institute Genome Sequencing Center for Infectious Disease"/>
            <person name="Wu L."/>
            <person name="Ma J."/>
        </authorList>
    </citation>
    <scope>NUCLEOTIDE SEQUENCE [LARGE SCALE GENOMIC DNA]</scope>
    <source>
        <strain evidence="2">JCM 17983</strain>
    </source>
</reference>
<sequence>MIELSFAGWFQCRLATDPDPYDEPRGVSGYVHAYAGEPDLDRIVSFQPPPFRRTHGRDIGVAVDAVAHEGIAVPDHPLVGATVDLLDAPKFEGRNGVVADDGLEPLYPFHLQVARDDFRAARAVVPADPSFPYAELFAGGVEFGAAEIRKATGEQDLTATWAARVTALRAELADAAEPLRTAIAERLAFLTGNLGADGGGAARFFGALMRYDYVLSSEPEIDDPHGWLDATDHDEPWRASFWLGGWDADVLCGYARGTLRLPDGAGPRRSPRVPRVTDRRP</sequence>
<dbReference type="RefSeq" id="WP_274232317.1">
    <property type="nucleotide sequence ID" value="NZ_BAABHQ010000008.1"/>
</dbReference>
<organism evidence="1 2">
    <name type="scientific">Actinomycetospora straminea</name>
    <dbReference type="NCBI Taxonomy" id="663607"/>
    <lineage>
        <taxon>Bacteria</taxon>
        <taxon>Bacillati</taxon>
        <taxon>Actinomycetota</taxon>
        <taxon>Actinomycetes</taxon>
        <taxon>Pseudonocardiales</taxon>
        <taxon>Pseudonocardiaceae</taxon>
        <taxon>Actinomycetospora</taxon>
    </lineage>
</organism>
<comment type="caution">
    <text evidence="1">The sequence shown here is derived from an EMBL/GenBank/DDBJ whole genome shotgun (WGS) entry which is preliminary data.</text>
</comment>
<evidence type="ECO:0000313" key="1">
    <source>
        <dbReference type="EMBL" id="GAA4878729.1"/>
    </source>
</evidence>
<dbReference type="EMBL" id="BAABHQ010000008">
    <property type="protein sequence ID" value="GAA4878729.1"/>
    <property type="molecule type" value="Genomic_DNA"/>
</dbReference>
<keyword evidence="2" id="KW-1185">Reference proteome</keyword>
<gene>
    <name evidence="1" type="ORF">GCM10023203_31570</name>
</gene>
<proteinExistence type="predicted"/>